<evidence type="ECO:0000256" key="3">
    <source>
        <dbReference type="ARBA" id="ARBA00022692"/>
    </source>
</evidence>
<accession>A0A7S0CL65</accession>
<feature type="transmembrane region" description="Helical" evidence="6">
    <location>
        <begin position="53"/>
        <end position="74"/>
    </location>
</feature>
<evidence type="ECO:0000256" key="4">
    <source>
        <dbReference type="ARBA" id="ARBA00022989"/>
    </source>
</evidence>
<keyword evidence="3 6" id="KW-0812">Transmembrane</keyword>
<comment type="function">
    <text evidence="6">Choline transporter.</text>
</comment>
<evidence type="ECO:0000256" key="1">
    <source>
        <dbReference type="ARBA" id="ARBA00004141"/>
    </source>
</evidence>
<evidence type="ECO:0000256" key="5">
    <source>
        <dbReference type="ARBA" id="ARBA00023136"/>
    </source>
</evidence>
<keyword evidence="5 6" id="KW-0472">Membrane</keyword>
<evidence type="ECO:0000256" key="6">
    <source>
        <dbReference type="RuleBase" id="RU368066"/>
    </source>
</evidence>
<comment type="caution">
    <text evidence="6">Lacks conserved residue(s) required for the propagation of feature annotation.</text>
</comment>
<evidence type="ECO:0000313" key="7">
    <source>
        <dbReference type="EMBL" id="CAD8425134.1"/>
    </source>
</evidence>
<evidence type="ECO:0000256" key="2">
    <source>
        <dbReference type="ARBA" id="ARBA00007168"/>
    </source>
</evidence>
<name>A0A7S0CL65_9STRA</name>
<protein>
    <recommendedName>
        <fullName evidence="6">Choline transporter-like protein</fullName>
    </recommendedName>
</protein>
<sequence>MTLFKNKGWDVIIADDLIGGVLVLVSIVVGGLTGGIAVFIESQNDWFDNFEEVATWIAFIIGAVIGLVVCFILMGTVSSSVNSVIVLFAEAPSEFQENHPELSNKMRAAYLAAHPGIL</sequence>
<dbReference type="AlphaFoldDB" id="A0A7S0CL65"/>
<keyword evidence="4 6" id="KW-1133">Transmembrane helix</keyword>
<dbReference type="Pfam" id="PF04515">
    <property type="entry name" value="Choline_transpo"/>
    <property type="match status" value="1"/>
</dbReference>
<dbReference type="PANTHER" id="PTHR12385:SF4">
    <property type="entry name" value="PROTEIN PNS1"/>
    <property type="match status" value="1"/>
</dbReference>
<feature type="transmembrane region" description="Helical" evidence="6">
    <location>
        <begin position="21"/>
        <end position="41"/>
    </location>
</feature>
<dbReference type="GO" id="GO:0005886">
    <property type="term" value="C:plasma membrane"/>
    <property type="evidence" value="ECO:0007669"/>
    <property type="project" value="UniProtKB-SubCell"/>
</dbReference>
<dbReference type="InterPro" id="IPR007603">
    <property type="entry name" value="Choline_transptr-like"/>
</dbReference>
<comment type="similarity">
    <text evidence="2 6">Belongs to the CTL (choline transporter-like) family.</text>
</comment>
<organism evidence="7">
    <name type="scientific">Proboscia inermis</name>
    <dbReference type="NCBI Taxonomy" id="420281"/>
    <lineage>
        <taxon>Eukaryota</taxon>
        <taxon>Sar</taxon>
        <taxon>Stramenopiles</taxon>
        <taxon>Ochrophyta</taxon>
        <taxon>Bacillariophyta</taxon>
        <taxon>Coscinodiscophyceae</taxon>
        <taxon>Rhizosoleniophycidae</taxon>
        <taxon>Rhizosoleniales</taxon>
        <taxon>Rhizosoleniaceae</taxon>
        <taxon>Proboscia</taxon>
    </lineage>
</organism>
<proteinExistence type="inferred from homology"/>
<reference evidence="7" key="1">
    <citation type="submission" date="2021-01" db="EMBL/GenBank/DDBJ databases">
        <authorList>
            <person name="Corre E."/>
            <person name="Pelletier E."/>
            <person name="Niang G."/>
            <person name="Scheremetjew M."/>
            <person name="Finn R."/>
            <person name="Kale V."/>
            <person name="Holt S."/>
            <person name="Cochrane G."/>
            <person name="Meng A."/>
            <person name="Brown T."/>
            <person name="Cohen L."/>
        </authorList>
    </citation>
    <scope>NUCLEOTIDE SEQUENCE</scope>
    <source>
        <strain evidence="7">CCAP1064/1</strain>
    </source>
</reference>
<dbReference type="PANTHER" id="PTHR12385">
    <property type="entry name" value="CHOLINE TRANSPORTER-LIKE (SLC FAMILY 44)"/>
    <property type="match status" value="1"/>
</dbReference>
<dbReference type="GO" id="GO:0022857">
    <property type="term" value="F:transmembrane transporter activity"/>
    <property type="evidence" value="ECO:0007669"/>
    <property type="project" value="UniProtKB-UniRule"/>
</dbReference>
<gene>
    <name evidence="7" type="ORF">PINE0816_LOCUS21294</name>
</gene>
<comment type="subcellular location">
    <subcellularLocation>
        <location evidence="6">Cell membrane</location>
        <topology evidence="6">Multi-pass membrane protein</topology>
    </subcellularLocation>
    <subcellularLocation>
        <location evidence="1">Membrane</location>
        <topology evidence="1">Multi-pass membrane protein</topology>
    </subcellularLocation>
</comment>
<dbReference type="EMBL" id="HBEL01045795">
    <property type="protein sequence ID" value="CAD8425134.1"/>
    <property type="molecule type" value="Transcribed_RNA"/>
</dbReference>